<dbReference type="GO" id="GO:0006006">
    <property type="term" value="P:glucose metabolic process"/>
    <property type="evidence" value="ECO:0007669"/>
    <property type="project" value="UniProtKB-KW"/>
</dbReference>
<dbReference type="InterPro" id="IPR001282">
    <property type="entry name" value="G6P_DH"/>
</dbReference>
<evidence type="ECO:0000313" key="10">
    <source>
        <dbReference type="Proteomes" id="UP000281553"/>
    </source>
</evidence>
<dbReference type="OrthoDB" id="60984at2759"/>
<dbReference type="GO" id="GO:0004345">
    <property type="term" value="F:glucose-6-phosphate dehydrogenase activity"/>
    <property type="evidence" value="ECO:0007669"/>
    <property type="project" value="UniProtKB-EC"/>
</dbReference>
<comment type="pathway">
    <text evidence="1">Carbohydrate degradation; pentose phosphate pathway; D-ribulose 5-phosphate from D-glucose 6-phosphate (oxidative stage): step 1/3.</text>
</comment>
<feature type="domain" description="Glucose-6-phosphate dehydrogenase NAD-binding" evidence="8">
    <location>
        <begin position="21"/>
        <end position="93"/>
    </location>
</feature>
<evidence type="ECO:0000256" key="2">
    <source>
        <dbReference type="ARBA" id="ARBA00013019"/>
    </source>
</evidence>
<organism evidence="9 10">
    <name type="scientific">Dibothriocephalus latus</name>
    <name type="common">Fish tapeworm</name>
    <name type="synonym">Diphyllobothrium latum</name>
    <dbReference type="NCBI Taxonomy" id="60516"/>
    <lineage>
        <taxon>Eukaryota</taxon>
        <taxon>Metazoa</taxon>
        <taxon>Spiralia</taxon>
        <taxon>Lophotrochozoa</taxon>
        <taxon>Platyhelminthes</taxon>
        <taxon>Cestoda</taxon>
        <taxon>Eucestoda</taxon>
        <taxon>Diphyllobothriidea</taxon>
        <taxon>Diphyllobothriidae</taxon>
        <taxon>Dibothriocephalus</taxon>
    </lineage>
</organism>
<dbReference type="PANTHER" id="PTHR23429:SF0">
    <property type="entry name" value="GLUCOSE-6-PHOSPHATE 1-DEHYDROGENASE"/>
    <property type="match status" value="1"/>
</dbReference>
<accession>A0A3P7QF31</accession>
<dbReference type="AlphaFoldDB" id="A0A3P7QF31"/>
<dbReference type="PANTHER" id="PTHR23429">
    <property type="entry name" value="GLUCOSE-6-PHOSPHATE 1-DEHYDROGENASE G6PD"/>
    <property type="match status" value="1"/>
</dbReference>
<dbReference type="EC" id="1.1.1.49" evidence="2"/>
<protein>
    <recommendedName>
        <fullName evidence="2">glucose-6-phosphate dehydrogenase (NADP(+))</fullName>
        <ecNumber evidence="2">1.1.1.49</ecNumber>
    </recommendedName>
</protein>
<dbReference type="Proteomes" id="UP000281553">
    <property type="component" value="Unassembled WGS sequence"/>
</dbReference>
<evidence type="ECO:0000256" key="6">
    <source>
        <dbReference type="ARBA" id="ARBA00023277"/>
    </source>
</evidence>
<keyword evidence="3" id="KW-0313">Glucose metabolism</keyword>
<evidence type="ECO:0000256" key="1">
    <source>
        <dbReference type="ARBA" id="ARBA00004937"/>
    </source>
</evidence>
<keyword evidence="10" id="KW-1185">Reference proteome</keyword>
<gene>
    <name evidence="9" type="ORF">DILT_LOCUS15351</name>
</gene>
<evidence type="ECO:0000256" key="4">
    <source>
        <dbReference type="ARBA" id="ARBA00022857"/>
    </source>
</evidence>
<dbReference type="GO" id="GO:0009051">
    <property type="term" value="P:pentose-phosphate shunt, oxidative branch"/>
    <property type="evidence" value="ECO:0007669"/>
    <property type="project" value="TreeGrafter"/>
</dbReference>
<comment type="catalytic activity">
    <reaction evidence="7">
        <text>D-glucose 6-phosphate + NADP(+) = 6-phospho-D-glucono-1,5-lactone + NADPH + H(+)</text>
        <dbReference type="Rhea" id="RHEA:15841"/>
        <dbReference type="ChEBI" id="CHEBI:15378"/>
        <dbReference type="ChEBI" id="CHEBI:57783"/>
        <dbReference type="ChEBI" id="CHEBI:57955"/>
        <dbReference type="ChEBI" id="CHEBI:58349"/>
        <dbReference type="ChEBI" id="CHEBI:61548"/>
        <dbReference type="EC" id="1.1.1.49"/>
    </reaction>
    <physiologicalReaction direction="left-to-right" evidence="7">
        <dbReference type="Rhea" id="RHEA:15842"/>
    </physiologicalReaction>
</comment>
<sequence length="94" mass="10573">MKGQALIATAVSCKHANFTVRSEKAAEKERFEEFWKFNAYLRGSYTQTVDFAKLDKLIVSTCGQFVNRIFYLALPPSTYSSVATHLAANCLTKK</sequence>
<keyword evidence="4" id="KW-0521">NADP</keyword>
<dbReference type="GO" id="GO:0005829">
    <property type="term" value="C:cytosol"/>
    <property type="evidence" value="ECO:0007669"/>
    <property type="project" value="TreeGrafter"/>
</dbReference>
<dbReference type="EMBL" id="UYRU01078648">
    <property type="protein sequence ID" value="VDN29346.1"/>
    <property type="molecule type" value="Genomic_DNA"/>
</dbReference>
<keyword evidence="5" id="KW-0560">Oxidoreductase</keyword>
<evidence type="ECO:0000313" key="9">
    <source>
        <dbReference type="EMBL" id="VDN29346.1"/>
    </source>
</evidence>
<evidence type="ECO:0000256" key="3">
    <source>
        <dbReference type="ARBA" id="ARBA00022526"/>
    </source>
</evidence>
<reference evidence="9 10" key="1">
    <citation type="submission" date="2018-11" db="EMBL/GenBank/DDBJ databases">
        <authorList>
            <consortium name="Pathogen Informatics"/>
        </authorList>
    </citation>
    <scope>NUCLEOTIDE SEQUENCE [LARGE SCALE GENOMIC DNA]</scope>
</reference>
<dbReference type="GO" id="GO:0050661">
    <property type="term" value="F:NADP binding"/>
    <property type="evidence" value="ECO:0007669"/>
    <property type="project" value="InterPro"/>
</dbReference>
<dbReference type="InterPro" id="IPR036291">
    <property type="entry name" value="NAD(P)-bd_dom_sf"/>
</dbReference>
<dbReference type="SUPFAM" id="SSF51735">
    <property type="entry name" value="NAD(P)-binding Rossmann-fold domains"/>
    <property type="match status" value="1"/>
</dbReference>
<dbReference type="InterPro" id="IPR022674">
    <property type="entry name" value="G6P_DH_NAD-bd"/>
</dbReference>
<keyword evidence="6" id="KW-0119">Carbohydrate metabolism</keyword>
<evidence type="ECO:0000259" key="8">
    <source>
        <dbReference type="Pfam" id="PF00479"/>
    </source>
</evidence>
<evidence type="ECO:0000256" key="7">
    <source>
        <dbReference type="ARBA" id="ARBA00047696"/>
    </source>
</evidence>
<dbReference type="Gene3D" id="3.40.50.720">
    <property type="entry name" value="NAD(P)-binding Rossmann-like Domain"/>
    <property type="match status" value="1"/>
</dbReference>
<evidence type="ECO:0000256" key="5">
    <source>
        <dbReference type="ARBA" id="ARBA00023002"/>
    </source>
</evidence>
<dbReference type="Pfam" id="PF00479">
    <property type="entry name" value="G6PD_N"/>
    <property type="match status" value="1"/>
</dbReference>
<name>A0A3P7QF31_DIBLA</name>
<proteinExistence type="predicted"/>